<dbReference type="GO" id="GO:0030552">
    <property type="term" value="F:cAMP binding"/>
    <property type="evidence" value="ECO:0007669"/>
    <property type="project" value="TreeGrafter"/>
</dbReference>
<dbReference type="PANTHER" id="PTHR11635:SF152">
    <property type="entry name" value="CAMP-DEPENDENT PROTEIN KINASE TYPE I REGULATORY SUBUNIT-RELATED"/>
    <property type="match status" value="1"/>
</dbReference>
<dbReference type="PROSITE" id="PS50042">
    <property type="entry name" value="CNMP_BINDING_3"/>
    <property type="match status" value="2"/>
</dbReference>
<dbReference type="SUPFAM" id="SSF51206">
    <property type="entry name" value="cAMP-binding domain-like"/>
    <property type="match status" value="3"/>
</dbReference>
<feature type="region of interest" description="Disordered" evidence="1">
    <location>
        <begin position="1586"/>
        <end position="1672"/>
    </location>
</feature>
<feature type="compositionally biased region" description="Pro residues" evidence="1">
    <location>
        <begin position="218"/>
        <end position="229"/>
    </location>
</feature>
<evidence type="ECO:0000313" key="4">
    <source>
        <dbReference type="Proteomes" id="UP001165080"/>
    </source>
</evidence>
<sequence>MKPVRHRSETEKLSAADSLPKRASVLPEATQSGEVGGLAPTTSREIRLGNVRAKLKALSSSGKSLRAFDAFTDLIAEASLNKASLLDARRAPSELVKLLSLPTGQRRAVTYRDLCELGRHLHLPSWHGSERRHMYVWYHCLARLRLTEVEAGAQLMGQGEQGENCYWLLTGTMDEIRIGPPPSPPKTPLKSKLSTAISFRDVATSTGDGSSSVGGHPGTPPPGTPPLAPKPHVKKVKPFERLGQEALQNMPYTLTAEATSPCQLACLSRTDYQAVVALAARESFEGLRAMASLLANKTNRHPKALSDLSSLLSVTEMFRSMDPEFASELCGLLEFLALPEGTTVFEEGDKVDFTYLILKGEVVLSRYIESRNMSEDFAVKITGQQFGSLSALQVGAAAAAAAGGGGAGAVAAAASGSAADKKRNFSARCTQLTEFAIVTKVAYTRLLRNQLQKSLNTRLKLLQGMAIMSHSANQSALTRIAINCQDETFSAGSVLVDPACPPTRLFFIVEGQAKMLWVADSLGQAPPSSDRPMDAPYGGSGSMSGAASSIAADGNGMAALTRDGRSIKRRQQPYVYELALLSRGDVVNGMVLHGKTTHFTAVAATNLKVMSLEVAGGHVALEHLFGKEQAAMLRELVLLQAEVHRERAAHMVAVRQSSVALMDHRVGSSLTAAAASPHAAESATFLQHYVPKTPGLEASSAAPHLPAYAALLSRPSLFVPGAVQHGDVMKLVAAAGKTVLDNLAPPPAGATVPPPLRRGGGGGGTSSASAASLSSPSPPSKQSSRDRPGARDPQQQHQQQHHPQQQQGPAGLSVNQQPLQQQQQQAAVQAPGRGPMLLDMAAATAIPAAAAAAAAPQHVTTVVAQPVAVPRTRMRVPSPGMARELGLDVPPPLQPMTLQSNSSPNLSLGGGPSLMGFGDWGLDRVSSLGQLPDPAGAKSRNGRPRAPQRTQLGLPFAGNVAMLVLENHSDLVKVVTPSASSLNCVATLRHVPTNMSYCDDDGQLEDESYDIGPSDGSYDSAGHSVTVFSAEPAMARSPPRTTSVPASSPSLHLSSAAVSVPQTPLLGQNLPYARGGPISPRPGALPPAPAGEWSASSSSSRRTAGRTDGAAEDREGGPRTPFSSMPMALVAIDSDLYVSHSRGGGGSGLYGTSSGSSGDQEPGNHTSTGSAATSGVAGGGSAGDGEPPLRAPYDAIPMSQSSYTLSQTGGGRPYVAPLTMAASQSALQLGQSASSSLAAGGGGAAAAAPSQATMPSARAAAAMLGTSAIPLAAGQVHVPLASVYRRMAPAPGASGTAGAMPTPVLAATAVVQPAVSAETAKLCSSRLTTIMSTGPLASAPAGNATEAAAAAANAAVAAAGAAAVPPTSASPPPSTSSSYTRDYGNQMMRLDRSGSYVVHYVGSSGGGDRDTSPPASLSVAAAAPDSVVIMPRMVAYESALLNATVGGGGGGGRLGSPQGGAVRLASLGPAAASAAAAAAAASAMVSATPGAHATYVLPALTATSASGGSEATGGAFVTGHGGAPPSDAHSRLRPPPRMIRSLDTAVPYGTQYGNGGTSRELLGYFSSNPRMATDSEDGGMVLFPGGIGGRPVRYGSGGPGGPRRQGGGGGGGGTPRLGGVSLRDLAGVNGVPRDGAARGANARGAPAQKAPEGPDLPLELDTEAPPLQNRKLSEPSLDDLKYILTRWSKKWSQERNVAPSRGGEGVLARGNPLAASYPMPYPVSEPGTPMELSRYGYTSDDLYRIAKEQAEAAGVGAFKRPLTQLDLFGLPYIGGTPRTNVATPAGGGGGADGGGGGGGGQEAANRSQRRGG</sequence>
<keyword evidence="4" id="KW-1185">Reference proteome</keyword>
<feature type="compositionally biased region" description="Low complexity" evidence="1">
    <location>
        <begin position="816"/>
        <end position="830"/>
    </location>
</feature>
<dbReference type="InterPro" id="IPR018490">
    <property type="entry name" value="cNMP-bd_dom_sf"/>
</dbReference>
<comment type="caution">
    <text evidence="3">The sequence shown here is derived from an EMBL/GenBank/DDBJ whole genome shotgun (WGS) entry which is preliminary data.</text>
</comment>
<feature type="compositionally biased region" description="Low complexity" evidence="1">
    <location>
        <begin position="793"/>
        <end position="807"/>
    </location>
</feature>
<dbReference type="PANTHER" id="PTHR11635">
    <property type="entry name" value="CAMP-DEPENDENT PROTEIN KINASE REGULATORY CHAIN"/>
    <property type="match status" value="1"/>
</dbReference>
<feature type="compositionally biased region" description="Low complexity" evidence="1">
    <location>
        <begin position="203"/>
        <end position="214"/>
    </location>
</feature>
<feature type="region of interest" description="Disordered" evidence="1">
    <location>
        <begin position="1508"/>
        <end position="1534"/>
    </location>
</feature>
<feature type="region of interest" description="Disordered" evidence="1">
    <location>
        <begin position="928"/>
        <end position="951"/>
    </location>
</feature>
<dbReference type="InterPro" id="IPR014710">
    <property type="entry name" value="RmlC-like_jellyroll"/>
</dbReference>
<evidence type="ECO:0000259" key="2">
    <source>
        <dbReference type="PROSITE" id="PS50042"/>
    </source>
</evidence>
<organism evidence="3 4">
    <name type="scientific">Pleodorina starrii</name>
    <dbReference type="NCBI Taxonomy" id="330485"/>
    <lineage>
        <taxon>Eukaryota</taxon>
        <taxon>Viridiplantae</taxon>
        <taxon>Chlorophyta</taxon>
        <taxon>core chlorophytes</taxon>
        <taxon>Chlorophyceae</taxon>
        <taxon>CS clade</taxon>
        <taxon>Chlamydomonadales</taxon>
        <taxon>Volvocaceae</taxon>
        <taxon>Pleodorina</taxon>
    </lineage>
</organism>
<feature type="domain" description="Cyclic nucleotide-binding" evidence="2">
    <location>
        <begin position="317"/>
        <end position="402"/>
    </location>
</feature>
<dbReference type="GO" id="GO:0004862">
    <property type="term" value="F:cAMP-dependent protein kinase inhibitor activity"/>
    <property type="evidence" value="ECO:0007669"/>
    <property type="project" value="TreeGrafter"/>
</dbReference>
<feature type="compositionally biased region" description="Low complexity" evidence="1">
    <location>
        <begin position="766"/>
        <end position="775"/>
    </location>
</feature>
<feature type="compositionally biased region" description="Gly residues" evidence="1">
    <location>
        <begin position="1785"/>
        <end position="1801"/>
    </location>
</feature>
<feature type="region of interest" description="Disordered" evidence="1">
    <location>
        <begin position="203"/>
        <end position="232"/>
    </location>
</feature>
<dbReference type="Gene3D" id="2.60.120.10">
    <property type="entry name" value="Jelly Rolls"/>
    <property type="match status" value="3"/>
</dbReference>
<dbReference type="OrthoDB" id="549498at2759"/>
<feature type="compositionally biased region" description="Pro residues" evidence="1">
    <location>
        <begin position="1079"/>
        <end position="1089"/>
    </location>
</feature>
<dbReference type="GO" id="GO:0034236">
    <property type="term" value="F:protein kinase A catalytic subunit binding"/>
    <property type="evidence" value="ECO:0007669"/>
    <property type="project" value="TreeGrafter"/>
</dbReference>
<feature type="compositionally biased region" description="Gly residues" evidence="1">
    <location>
        <begin position="1586"/>
        <end position="1616"/>
    </location>
</feature>
<feature type="compositionally biased region" description="Pro residues" evidence="1">
    <location>
        <begin position="744"/>
        <end position="756"/>
    </location>
</feature>
<feature type="compositionally biased region" description="Low complexity" evidence="1">
    <location>
        <begin position="1090"/>
        <end position="1100"/>
    </location>
</feature>
<feature type="region of interest" description="Disordered" evidence="1">
    <location>
        <begin position="1776"/>
        <end position="1812"/>
    </location>
</feature>
<name>A0A9W6F5V5_9CHLO</name>
<dbReference type="GO" id="GO:0005952">
    <property type="term" value="C:cAMP-dependent protein kinase complex"/>
    <property type="evidence" value="ECO:0007669"/>
    <property type="project" value="InterPro"/>
</dbReference>
<dbReference type="InterPro" id="IPR050503">
    <property type="entry name" value="cAMP-dep_PK_reg_su-like"/>
</dbReference>
<feature type="compositionally biased region" description="Basic and acidic residues" evidence="1">
    <location>
        <begin position="1"/>
        <end position="14"/>
    </location>
</feature>
<feature type="region of interest" description="Disordered" evidence="1">
    <location>
        <begin position="1"/>
        <end position="41"/>
    </location>
</feature>
<feature type="domain" description="Cyclic nucleotide-binding" evidence="2">
    <location>
        <begin position="144"/>
        <end position="203"/>
    </location>
</feature>
<evidence type="ECO:0000256" key="1">
    <source>
        <dbReference type="SAM" id="MobiDB-lite"/>
    </source>
</evidence>
<accession>A0A9W6F5V5</accession>
<feature type="compositionally biased region" description="Low complexity" evidence="1">
    <location>
        <begin position="1166"/>
        <end position="1175"/>
    </location>
</feature>
<dbReference type="EMBL" id="BRXU01000017">
    <property type="protein sequence ID" value="GLC56791.1"/>
    <property type="molecule type" value="Genomic_DNA"/>
</dbReference>
<feature type="compositionally biased region" description="Low complexity" evidence="1">
    <location>
        <begin position="1633"/>
        <end position="1647"/>
    </location>
</feature>
<feature type="region of interest" description="Disordered" evidence="1">
    <location>
        <begin position="741"/>
        <end position="831"/>
    </location>
</feature>
<proteinExistence type="predicted"/>
<dbReference type="Proteomes" id="UP001165080">
    <property type="component" value="Unassembled WGS sequence"/>
</dbReference>
<feature type="region of interest" description="Disordered" evidence="1">
    <location>
        <begin position="1148"/>
        <end position="1193"/>
    </location>
</feature>
<reference evidence="3 4" key="1">
    <citation type="journal article" date="2023" name="Commun. Biol.">
        <title>Reorganization of the ancestral sex-determining regions during the evolution of trioecy in Pleodorina starrii.</title>
        <authorList>
            <person name="Takahashi K."/>
            <person name="Suzuki S."/>
            <person name="Kawai-Toyooka H."/>
            <person name="Yamamoto K."/>
            <person name="Hamaji T."/>
            <person name="Ootsuki R."/>
            <person name="Yamaguchi H."/>
            <person name="Kawachi M."/>
            <person name="Higashiyama T."/>
            <person name="Nozaki H."/>
        </authorList>
    </citation>
    <scope>NUCLEOTIDE SEQUENCE [LARGE SCALE GENOMIC DNA]</scope>
    <source>
        <strain evidence="3 4">NIES-4479</strain>
    </source>
</reference>
<protein>
    <recommendedName>
        <fullName evidence="2">Cyclic nucleotide-binding domain-containing protein</fullName>
    </recommendedName>
</protein>
<dbReference type="InterPro" id="IPR000595">
    <property type="entry name" value="cNMP-bd_dom"/>
</dbReference>
<dbReference type="CDD" id="cd00038">
    <property type="entry name" value="CAP_ED"/>
    <property type="match status" value="1"/>
</dbReference>
<gene>
    <name evidence="3" type="primary">PLEST011855</name>
    <name evidence="3" type="ORF">PLESTB_001149200</name>
</gene>
<evidence type="ECO:0000313" key="3">
    <source>
        <dbReference type="EMBL" id="GLC56791.1"/>
    </source>
</evidence>
<feature type="region of interest" description="Disordered" evidence="1">
    <location>
        <begin position="1068"/>
        <end position="1125"/>
    </location>
</feature>
<dbReference type="GO" id="GO:0005829">
    <property type="term" value="C:cytosol"/>
    <property type="evidence" value="ECO:0007669"/>
    <property type="project" value="TreeGrafter"/>
</dbReference>